<evidence type="ECO:0000313" key="6">
    <source>
        <dbReference type="EMBL" id="NYG35305.1"/>
    </source>
</evidence>
<gene>
    <name evidence="3" type="primary">rimP</name>
    <name evidence="6" type="ORF">BDD16_004291</name>
</gene>
<comment type="caution">
    <text evidence="6">The sequence shown here is derived from an EMBL/GenBank/DDBJ whole genome shotgun (WGS) entry which is preliminary data.</text>
</comment>
<dbReference type="Proteomes" id="UP000518288">
    <property type="component" value="Unassembled WGS sequence"/>
</dbReference>
<keyword evidence="7" id="KW-1185">Reference proteome</keyword>
<reference evidence="6 7" key="1">
    <citation type="submission" date="2020-07" db="EMBL/GenBank/DDBJ databases">
        <title>Genomic Encyclopedia of Archaeal and Bacterial Type Strains, Phase II (KMG-II): from individual species to whole genera.</title>
        <authorList>
            <person name="Goeker M."/>
        </authorList>
    </citation>
    <scope>NUCLEOTIDE SEQUENCE [LARGE SCALE GENOMIC DNA]</scope>
    <source>
        <strain evidence="6 7">DSM 21226</strain>
    </source>
</reference>
<dbReference type="HAMAP" id="MF_01077">
    <property type="entry name" value="RimP"/>
    <property type="match status" value="1"/>
</dbReference>
<keyword evidence="2 3" id="KW-0690">Ribosome biogenesis</keyword>
<dbReference type="InterPro" id="IPR035956">
    <property type="entry name" value="RimP_N_sf"/>
</dbReference>
<dbReference type="NCBIfam" id="NF000929">
    <property type="entry name" value="PRK00092.2-1"/>
    <property type="match status" value="1"/>
</dbReference>
<dbReference type="PANTHER" id="PTHR33867">
    <property type="entry name" value="RIBOSOME MATURATION FACTOR RIMP"/>
    <property type="match status" value="1"/>
</dbReference>
<comment type="similarity">
    <text evidence="3">Belongs to the RimP family.</text>
</comment>
<name>A0A7Y9R160_9BURK</name>
<dbReference type="SUPFAM" id="SSF74942">
    <property type="entry name" value="YhbC-like, C-terminal domain"/>
    <property type="match status" value="1"/>
</dbReference>
<dbReference type="EMBL" id="JACCFH010000001">
    <property type="protein sequence ID" value="NYG35305.1"/>
    <property type="molecule type" value="Genomic_DNA"/>
</dbReference>
<dbReference type="GO" id="GO:0006412">
    <property type="term" value="P:translation"/>
    <property type="evidence" value="ECO:0007669"/>
    <property type="project" value="TreeGrafter"/>
</dbReference>
<evidence type="ECO:0000259" key="4">
    <source>
        <dbReference type="Pfam" id="PF02576"/>
    </source>
</evidence>
<evidence type="ECO:0000313" key="7">
    <source>
        <dbReference type="Proteomes" id="UP000518288"/>
    </source>
</evidence>
<accession>A0A7Y9R160</accession>
<keyword evidence="1 3" id="KW-0963">Cytoplasm</keyword>
<dbReference type="CDD" id="cd01734">
    <property type="entry name" value="YlxS_C"/>
    <property type="match status" value="1"/>
</dbReference>
<dbReference type="GO" id="GO:0005829">
    <property type="term" value="C:cytosol"/>
    <property type="evidence" value="ECO:0007669"/>
    <property type="project" value="TreeGrafter"/>
</dbReference>
<dbReference type="Pfam" id="PF17384">
    <property type="entry name" value="DUF150_C"/>
    <property type="match status" value="1"/>
</dbReference>
<dbReference type="InterPro" id="IPR036847">
    <property type="entry name" value="RimP_C_sf"/>
</dbReference>
<proteinExistence type="inferred from homology"/>
<evidence type="ECO:0000256" key="3">
    <source>
        <dbReference type="HAMAP-Rule" id="MF_01077"/>
    </source>
</evidence>
<protein>
    <recommendedName>
        <fullName evidence="3">Ribosome maturation factor RimP</fullName>
    </recommendedName>
</protein>
<dbReference type="RefSeq" id="WP_179635843.1">
    <property type="nucleotide sequence ID" value="NZ_CAXYYM010000032.1"/>
</dbReference>
<sequence length="182" mass="20243">MNWQQAVERTVTGLGYDLVDCERGLRGLLCVYIDRTPGVVYPTGPGEFITVEDCEQVTRQLQRVLEVEGCDYERLEVSSPGLDRPLRRLDDFVRYAGSEIDLTLKVVFQGRKKYRGALRVVGDDPAAGLELVFQEGKESHVLGFVLDEVRDARLVPVVDFKRGSRRDAAAGGATQESGGHEE</sequence>
<dbReference type="InterPro" id="IPR003728">
    <property type="entry name" value="Ribosome_maturation_RimP"/>
</dbReference>
<feature type="domain" description="Ribosome maturation factor RimP N-terminal" evidence="4">
    <location>
        <begin position="7"/>
        <end position="83"/>
    </location>
</feature>
<dbReference type="InterPro" id="IPR028998">
    <property type="entry name" value="RimP_C"/>
</dbReference>
<evidence type="ECO:0000259" key="5">
    <source>
        <dbReference type="Pfam" id="PF17384"/>
    </source>
</evidence>
<evidence type="ECO:0000256" key="1">
    <source>
        <dbReference type="ARBA" id="ARBA00022490"/>
    </source>
</evidence>
<comment type="function">
    <text evidence="3">Required for maturation of 30S ribosomal subunits.</text>
</comment>
<feature type="domain" description="Ribosome maturation factor RimP C-terminal" evidence="5">
    <location>
        <begin position="86"/>
        <end position="156"/>
    </location>
</feature>
<organism evidence="6 7">
    <name type="scientific">Sphaerotilus montanus</name>
    <dbReference type="NCBI Taxonomy" id="522889"/>
    <lineage>
        <taxon>Bacteria</taxon>
        <taxon>Pseudomonadati</taxon>
        <taxon>Pseudomonadota</taxon>
        <taxon>Betaproteobacteria</taxon>
        <taxon>Burkholderiales</taxon>
        <taxon>Sphaerotilaceae</taxon>
        <taxon>Sphaerotilus</taxon>
    </lineage>
</organism>
<dbReference type="AlphaFoldDB" id="A0A7Y9R160"/>
<dbReference type="SUPFAM" id="SSF75420">
    <property type="entry name" value="YhbC-like, N-terminal domain"/>
    <property type="match status" value="1"/>
</dbReference>
<dbReference type="PANTHER" id="PTHR33867:SF1">
    <property type="entry name" value="RIBOSOME MATURATION FACTOR RIMP"/>
    <property type="match status" value="1"/>
</dbReference>
<dbReference type="Gene3D" id="3.30.300.70">
    <property type="entry name" value="RimP-like superfamily, N-terminal"/>
    <property type="match status" value="1"/>
</dbReference>
<dbReference type="GO" id="GO:0000028">
    <property type="term" value="P:ribosomal small subunit assembly"/>
    <property type="evidence" value="ECO:0007669"/>
    <property type="project" value="TreeGrafter"/>
</dbReference>
<evidence type="ECO:0000256" key="2">
    <source>
        <dbReference type="ARBA" id="ARBA00022517"/>
    </source>
</evidence>
<dbReference type="Pfam" id="PF02576">
    <property type="entry name" value="RimP_N"/>
    <property type="match status" value="1"/>
</dbReference>
<dbReference type="InterPro" id="IPR028989">
    <property type="entry name" value="RimP_N"/>
</dbReference>
<comment type="subcellular location">
    <subcellularLocation>
        <location evidence="3">Cytoplasm</location>
    </subcellularLocation>
</comment>